<evidence type="ECO:0000259" key="1">
    <source>
        <dbReference type="Pfam" id="PF04448"/>
    </source>
</evidence>
<evidence type="ECO:0000313" key="2">
    <source>
        <dbReference type="EMBL" id="EGK71950.1"/>
    </source>
</evidence>
<proteinExistence type="predicted"/>
<name>F5RBT3_METUF</name>
<organism evidence="2 3">
    <name type="scientific">Methyloversatilis universalis (strain ATCC BAA-1314 / DSM 25237 / JCM 13912 / CCUG 52030 / FAM5)</name>
    <dbReference type="NCBI Taxonomy" id="1000565"/>
    <lineage>
        <taxon>Bacteria</taxon>
        <taxon>Pseudomonadati</taxon>
        <taxon>Pseudomonadota</taxon>
        <taxon>Betaproteobacteria</taxon>
        <taxon>Nitrosomonadales</taxon>
        <taxon>Sterolibacteriaceae</taxon>
        <taxon>Methyloversatilis</taxon>
    </lineage>
</organism>
<protein>
    <recommendedName>
        <fullName evidence="1">DUF551 domain-containing protein</fullName>
    </recommendedName>
</protein>
<dbReference type="Pfam" id="PF04448">
    <property type="entry name" value="DUF551"/>
    <property type="match status" value="1"/>
</dbReference>
<comment type="caution">
    <text evidence="2">The sequence shown here is derived from an EMBL/GenBank/DDBJ whole genome shotgun (WGS) entry which is preliminary data.</text>
</comment>
<reference evidence="2 3" key="1">
    <citation type="journal article" date="2011" name="J. Bacteriol.">
        <title>Genome sequence of Methyloversatilis universalis FAM5T, a methylotrophic representative of the order Rhodocyclales.</title>
        <authorList>
            <person name="Kittichotirat W."/>
            <person name="Good N.M."/>
            <person name="Hall R."/>
            <person name="Bringel F."/>
            <person name="Lajus A."/>
            <person name="Medigue C."/>
            <person name="Smalley N.E."/>
            <person name="Beck D."/>
            <person name="Bumgarner R."/>
            <person name="Vuilleumier S."/>
            <person name="Kalyuzhnaya M.G."/>
        </authorList>
    </citation>
    <scope>NUCLEOTIDE SEQUENCE [LARGE SCALE GENOMIC DNA]</scope>
    <source>
        <strain evidence="3">ATCC BAA-1314 / JCM 13912 / FAM5</strain>
    </source>
</reference>
<sequence>MRYGETDDGQRYQQDVSQVDFCSWREGPSDLRDHGYFDPCCGQIADHQDVTHWMPLPVPPRVALDEGAQPKQPLDLVAQTREARKGGAA</sequence>
<accession>F5RBT3</accession>
<keyword evidence="3" id="KW-1185">Reference proteome</keyword>
<dbReference type="Proteomes" id="UP000005019">
    <property type="component" value="Unassembled WGS sequence"/>
</dbReference>
<dbReference type="AlphaFoldDB" id="F5RBT3"/>
<dbReference type="EMBL" id="AFHG01000044">
    <property type="protein sequence ID" value="EGK71950.1"/>
    <property type="molecule type" value="Genomic_DNA"/>
</dbReference>
<dbReference type="InterPro" id="IPR007539">
    <property type="entry name" value="DUF551"/>
</dbReference>
<gene>
    <name evidence="2" type="ORF">METUNv1_01728</name>
</gene>
<evidence type="ECO:0000313" key="3">
    <source>
        <dbReference type="Proteomes" id="UP000005019"/>
    </source>
</evidence>
<dbReference type="STRING" id="1000565.METUNv1_01728"/>
<feature type="domain" description="DUF551" evidence="1">
    <location>
        <begin position="17"/>
        <end position="60"/>
    </location>
</feature>